<protein>
    <submittedName>
        <fullName evidence="3">Flavodoxin family protein</fullName>
    </submittedName>
</protein>
<dbReference type="Pfam" id="PF12682">
    <property type="entry name" value="Flavodoxin_4"/>
    <property type="match status" value="1"/>
</dbReference>
<reference evidence="3 4" key="2">
    <citation type="submission" date="2009-02" db="EMBL/GenBank/DDBJ databases">
        <title>Draft genome sequence of Clostridium methylpentosum (DSM 5476).</title>
        <authorList>
            <person name="Sudarsanam P."/>
            <person name="Ley R."/>
            <person name="Guruge J."/>
            <person name="Turnbaugh P.J."/>
            <person name="Mahowald M."/>
            <person name="Liep D."/>
            <person name="Gordon J."/>
        </authorList>
    </citation>
    <scope>NUCLEOTIDE SEQUENCE [LARGE SCALE GENOMIC DNA]</scope>
    <source>
        <strain evidence="3 4">DSM 5476</strain>
    </source>
</reference>
<feature type="compositionally biased region" description="Low complexity" evidence="1">
    <location>
        <begin position="42"/>
        <end position="56"/>
    </location>
</feature>
<dbReference type="Proteomes" id="UP000003340">
    <property type="component" value="Unassembled WGS sequence"/>
</dbReference>
<dbReference type="GO" id="GO:0010181">
    <property type="term" value="F:FMN binding"/>
    <property type="evidence" value="ECO:0007669"/>
    <property type="project" value="InterPro"/>
</dbReference>
<dbReference type="PANTHER" id="PTHR39201">
    <property type="entry name" value="EXPORTED PROTEIN-RELATED"/>
    <property type="match status" value="1"/>
</dbReference>
<dbReference type="HOGENOM" id="CLU_068890_0_1_9"/>
<dbReference type="InterPro" id="IPR029039">
    <property type="entry name" value="Flavoprotein-like_sf"/>
</dbReference>
<organism evidence="3 4">
    <name type="scientific">[Clostridium] methylpentosum DSM 5476</name>
    <dbReference type="NCBI Taxonomy" id="537013"/>
    <lineage>
        <taxon>Bacteria</taxon>
        <taxon>Bacillati</taxon>
        <taxon>Bacillota</taxon>
        <taxon>Clostridia</taxon>
        <taxon>Eubacteriales</taxon>
        <taxon>Oscillospiraceae</taxon>
        <taxon>Oscillospiraceae incertae sedis</taxon>
    </lineage>
</organism>
<dbReference type="PROSITE" id="PS51257">
    <property type="entry name" value="PROKAR_LIPOPROTEIN"/>
    <property type="match status" value="1"/>
</dbReference>
<evidence type="ECO:0000256" key="1">
    <source>
        <dbReference type="SAM" id="MobiDB-lite"/>
    </source>
</evidence>
<dbReference type="STRING" id="537013.CLOSTMETH_00791"/>
<dbReference type="AlphaFoldDB" id="C0EAD7"/>
<gene>
    <name evidence="3" type="ORF">CLOSTMETH_00791</name>
</gene>
<dbReference type="InterPro" id="IPR008254">
    <property type="entry name" value="Flavodoxin/NO_synth"/>
</dbReference>
<evidence type="ECO:0000259" key="2">
    <source>
        <dbReference type="PROSITE" id="PS50902"/>
    </source>
</evidence>
<reference evidence="3 4" key="1">
    <citation type="submission" date="2009-01" db="EMBL/GenBank/DDBJ databases">
        <authorList>
            <person name="Fulton L."/>
            <person name="Clifton S."/>
            <person name="Fulton B."/>
            <person name="Xu J."/>
            <person name="Minx P."/>
            <person name="Pepin K.H."/>
            <person name="Johnson M."/>
            <person name="Bhonagiri V."/>
            <person name="Nash W.E."/>
            <person name="Mardis E.R."/>
            <person name="Wilson R.K."/>
        </authorList>
    </citation>
    <scope>NUCLEOTIDE SEQUENCE [LARGE SCALE GENOMIC DNA]</scope>
    <source>
        <strain evidence="3 4">DSM 5476</strain>
    </source>
</reference>
<accession>C0EAD7</accession>
<evidence type="ECO:0000313" key="4">
    <source>
        <dbReference type="Proteomes" id="UP000003340"/>
    </source>
</evidence>
<comment type="caution">
    <text evidence="3">The sequence shown here is derived from an EMBL/GenBank/DDBJ whole genome shotgun (WGS) entry which is preliminary data.</text>
</comment>
<dbReference type="Gene3D" id="3.40.50.360">
    <property type="match status" value="1"/>
</dbReference>
<feature type="region of interest" description="Disordered" evidence="1">
    <location>
        <begin position="42"/>
        <end position="63"/>
    </location>
</feature>
<dbReference type="GO" id="GO:0016651">
    <property type="term" value="F:oxidoreductase activity, acting on NAD(P)H"/>
    <property type="evidence" value="ECO:0007669"/>
    <property type="project" value="UniProtKB-ARBA"/>
</dbReference>
<sequence>MKTKRSMLALVMVMVLSLVLAACGSASTKNSFENSDIETITSTPETASSDASAAPSEEPDDTSKGSNILIAYFSHTGNTEQVAQEIAEYTGGDLAEIQRAEEYGDLQEEAEAEILDGTRPDITVSVENITDYDTVFVGYPIWWDEAPAMIATFLADNDFSGKTIIPFCTSASDDIGNSLHIFSELCPDAEIAEGLTANDLNDIEPWLQELGIIG</sequence>
<dbReference type="PANTHER" id="PTHR39201:SF1">
    <property type="entry name" value="FLAVODOXIN-LIKE DOMAIN-CONTAINING PROTEIN"/>
    <property type="match status" value="1"/>
</dbReference>
<feature type="domain" description="Flavodoxin-like" evidence="2">
    <location>
        <begin position="68"/>
        <end position="214"/>
    </location>
</feature>
<evidence type="ECO:0000313" key="3">
    <source>
        <dbReference type="EMBL" id="EEG31577.1"/>
    </source>
</evidence>
<dbReference type="PROSITE" id="PS50902">
    <property type="entry name" value="FLAVODOXIN_LIKE"/>
    <property type="match status" value="1"/>
</dbReference>
<dbReference type="eggNOG" id="COG0716">
    <property type="taxonomic scope" value="Bacteria"/>
</dbReference>
<dbReference type="SUPFAM" id="SSF52218">
    <property type="entry name" value="Flavoproteins"/>
    <property type="match status" value="1"/>
</dbReference>
<dbReference type="EMBL" id="ACEC01000031">
    <property type="protein sequence ID" value="EEG31577.1"/>
    <property type="molecule type" value="Genomic_DNA"/>
</dbReference>
<name>C0EAD7_9FIRM</name>
<keyword evidence="4" id="KW-1185">Reference proteome</keyword>
<proteinExistence type="predicted"/>